<feature type="binding site" evidence="8">
    <location>
        <position position="115"/>
    </location>
    <ligand>
        <name>(6S)-NADPHX</name>
        <dbReference type="ChEBI" id="CHEBI:64076"/>
    </ligand>
</feature>
<comment type="subcellular location">
    <subcellularLocation>
        <location evidence="8">Cytoplasm</location>
    </subcellularLocation>
</comment>
<keyword evidence="10" id="KW-0418">Kinase</keyword>
<dbReference type="Pfam" id="PF01256">
    <property type="entry name" value="Carb_kinase"/>
    <property type="match status" value="1"/>
</dbReference>
<feature type="binding site" evidence="8">
    <location>
        <begin position="207"/>
        <end position="211"/>
    </location>
    <ligand>
        <name>ATP</name>
        <dbReference type="ChEBI" id="CHEBI:30616"/>
    </ligand>
</feature>
<name>A0A137P6B1_CONC2</name>
<dbReference type="FunFam" id="3.40.1190.20:FF:000023">
    <property type="entry name" value="ATP-dependent (S)-NAD(P)H-hydrate dehydratase"/>
    <property type="match status" value="1"/>
</dbReference>
<dbReference type="Gene3D" id="3.40.1190.20">
    <property type="match status" value="1"/>
</dbReference>
<dbReference type="PANTHER" id="PTHR12592:SF0">
    <property type="entry name" value="ATP-DEPENDENT (S)-NAD(P)H-HYDRATE DEHYDRATASE"/>
    <property type="match status" value="1"/>
</dbReference>
<dbReference type="CDD" id="cd01171">
    <property type="entry name" value="YXKO-related"/>
    <property type="match status" value="1"/>
</dbReference>
<dbReference type="GO" id="GO:0047453">
    <property type="term" value="F:ATP-dependent NAD(P)H-hydrate dehydratase activity"/>
    <property type="evidence" value="ECO:0007669"/>
    <property type="project" value="UniProtKB-UniRule"/>
</dbReference>
<comment type="similarity">
    <text evidence="8">Belongs to the NnrD/CARKD family.</text>
</comment>
<dbReference type="InterPro" id="IPR029056">
    <property type="entry name" value="Ribokinase-like"/>
</dbReference>
<gene>
    <name evidence="10" type="ORF">CONCODRAFT_78791</name>
</gene>
<accession>A0A137P6B1</accession>
<keyword evidence="2 8" id="KW-0547">Nucleotide-binding</keyword>
<dbReference type="OrthoDB" id="8110916at2759"/>
<keyword evidence="3 8" id="KW-0067">ATP-binding</keyword>
<dbReference type="PANTHER" id="PTHR12592">
    <property type="entry name" value="ATP-DEPENDENT (S)-NAD(P)H-HYDRATE DEHYDRATASE FAMILY MEMBER"/>
    <property type="match status" value="1"/>
</dbReference>
<evidence type="ECO:0000256" key="1">
    <source>
        <dbReference type="ARBA" id="ARBA00022553"/>
    </source>
</evidence>
<keyword evidence="8" id="KW-0963">Cytoplasm</keyword>
<dbReference type="NCBIfam" id="TIGR00196">
    <property type="entry name" value="yjeF_cterm"/>
    <property type="match status" value="1"/>
</dbReference>
<evidence type="ECO:0000256" key="3">
    <source>
        <dbReference type="ARBA" id="ARBA00022840"/>
    </source>
</evidence>
<proteinExistence type="inferred from homology"/>
<comment type="catalytic activity">
    <reaction evidence="7 8">
        <text>(6S)-NADPHX + ATP = ADP + phosphate + NADPH + H(+)</text>
        <dbReference type="Rhea" id="RHEA:32231"/>
        <dbReference type="ChEBI" id="CHEBI:15378"/>
        <dbReference type="ChEBI" id="CHEBI:30616"/>
        <dbReference type="ChEBI" id="CHEBI:43474"/>
        <dbReference type="ChEBI" id="CHEBI:57783"/>
        <dbReference type="ChEBI" id="CHEBI:64076"/>
        <dbReference type="ChEBI" id="CHEBI:456216"/>
        <dbReference type="EC" id="4.2.1.93"/>
    </reaction>
</comment>
<dbReference type="EMBL" id="KQ964499">
    <property type="protein sequence ID" value="KXN70538.1"/>
    <property type="molecule type" value="Genomic_DNA"/>
</dbReference>
<dbReference type="OMA" id="WRAAYHN"/>
<dbReference type="PROSITE" id="PS51383">
    <property type="entry name" value="YJEF_C_3"/>
    <property type="match status" value="1"/>
</dbReference>
<evidence type="ECO:0000256" key="5">
    <source>
        <dbReference type="ARBA" id="ARBA00023027"/>
    </source>
</evidence>
<comment type="function">
    <text evidence="8">Catalyzes the dehydration of the S-form of NAD(P)HX at the expense of ATP, which is converted to ADP. Together with NAD(P)HX epimerase, which catalyzes the epimerization of the S- and R-forms, the enzyme allows the repair of both epimers of NAD(P)HX, a damaged form of NAD(P)H that is a result of enzymatic or heat-dependent hydration.</text>
</comment>
<keyword evidence="1 8" id="KW-0597">Phosphoprotein</keyword>
<dbReference type="GO" id="GO:0005737">
    <property type="term" value="C:cytoplasm"/>
    <property type="evidence" value="ECO:0007669"/>
    <property type="project" value="UniProtKB-SubCell"/>
</dbReference>
<comment type="catalytic activity">
    <reaction evidence="8">
        <text>(6S)-NADHX + ATP = ADP + phosphate + NADH + H(+)</text>
        <dbReference type="Rhea" id="RHEA:19017"/>
        <dbReference type="ChEBI" id="CHEBI:15378"/>
        <dbReference type="ChEBI" id="CHEBI:30616"/>
        <dbReference type="ChEBI" id="CHEBI:43474"/>
        <dbReference type="ChEBI" id="CHEBI:57945"/>
        <dbReference type="ChEBI" id="CHEBI:64074"/>
        <dbReference type="ChEBI" id="CHEBI:456216"/>
        <dbReference type="EC" id="4.2.1.93"/>
    </reaction>
</comment>
<keyword evidence="6 8" id="KW-0456">Lyase</keyword>
<dbReference type="SUPFAM" id="SSF53613">
    <property type="entry name" value="Ribokinase-like"/>
    <property type="match status" value="1"/>
</dbReference>
<dbReference type="Proteomes" id="UP000070444">
    <property type="component" value="Unassembled WGS sequence"/>
</dbReference>
<dbReference type="GO" id="GO:0110051">
    <property type="term" value="P:metabolite repair"/>
    <property type="evidence" value="ECO:0007669"/>
    <property type="project" value="TreeGrafter"/>
</dbReference>
<feature type="binding site" evidence="8">
    <location>
        <begin position="168"/>
        <end position="174"/>
    </location>
    <ligand>
        <name>(6S)-NADPHX</name>
        <dbReference type="ChEBI" id="CHEBI:64076"/>
    </ligand>
</feature>
<comment type="cofactor">
    <cofactor evidence="8">
        <name>Mg(2+)</name>
        <dbReference type="ChEBI" id="CHEBI:18420"/>
    </cofactor>
</comment>
<feature type="domain" description="YjeF C-terminal" evidence="9">
    <location>
        <begin position="6"/>
        <end position="311"/>
    </location>
</feature>
<feature type="binding site" evidence="8">
    <location>
        <position position="236"/>
    </location>
    <ligand>
        <name>(6S)-NADPHX</name>
        <dbReference type="ChEBI" id="CHEBI:64076"/>
    </ligand>
</feature>
<protein>
    <recommendedName>
        <fullName evidence="8">ATP-dependent (S)-NAD(P)H-hydrate dehydratase</fullName>
        <ecNumber evidence="8">4.2.1.93</ecNumber>
    </recommendedName>
    <alternativeName>
        <fullName evidence="8">ATP-dependent NAD(P)HX dehydratase</fullName>
    </alternativeName>
</protein>
<dbReference type="AlphaFoldDB" id="A0A137P6B1"/>
<evidence type="ECO:0000259" key="9">
    <source>
        <dbReference type="PROSITE" id="PS51383"/>
    </source>
</evidence>
<feature type="binding site" evidence="8">
    <location>
        <begin position="226"/>
        <end position="235"/>
    </location>
    <ligand>
        <name>ATP</name>
        <dbReference type="ChEBI" id="CHEBI:30616"/>
    </ligand>
</feature>
<dbReference type="STRING" id="796925.A0A137P6B1"/>
<dbReference type="GO" id="GO:0016301">
    <property type="term" value="F:kinase activity"/>
    <property type="evidence" value="ECO:0007669"/>
    <property type="project" value="UniProtKB-KW"/>
</dbReference>
<organism evidence="10 11">
    <name type="scientific">Conidiobolus coronatus (strain ATCC 28846 / CBS 209.66 / NRRL 28638)</name>
    <name type="common">Delacroixia coronata</name>
    <dbReference type="NCBI Taxonomy" id="796925"/>
    <lineage>
        <taxon>Eukaryota</taxon>
        <taxon>Fungi</taxon>
        <taxon>Fungi incertae sedis</taxon>
        <taxon>Zoopagomycota</taxon>
        <taxon>Entomophthoromycotina</taxon>
        <taxon>Entomophthoromycetes</taxon>
        <taxon>Entomophthorales</taxon>
        <taxon>Ancylistaceae</taxon>
        <taxon>Conidiobolus</taxon>
    </lineage>
</organism>
<keyword evidence="11" id="KW-1185">Reference proteome</keyword>
<evidence type="ECO:0000313" key="10">
    <source>
        <dbReference type="EMBL" id="KXN70538.1"/>
    </source>
</evidence>
<keyword evidence="10" id="KW-0808">Transferase</keyword>
<keyword evidence="4" id="KW-0521">NADP</keyword>
<evidence type="ECO:0000256" key="7">
    <source>
        <dbReference type="ARBA" id="ARBA00047472"/>
    </source>
</evidence>
<evidence type="ECO:0000256" key="4">
    <source>
        <dbReference type="ARBA" id="ARBA00022857"/>
    </source>
</evidence>
<sequence length="323" mass="35111">MSSSLILENFKKLIPPLNQNLRKGQAGRVAVFGGSIEYTGAPYFAGSSALRAGVDIAHIICEESAATAIKGYSPDLIVHPYLKAGNNVTDKEFDEVKAKSVGILDRVHSIVIGPGLSRDEAILKSITGIIHAAKERSLPIVIDGDGLFLIQNSPDIILGYKKAVLTPNFVEFQRLCKTMNIDPDKVPLNQLALKLSQEFQGVAIVQKGSVDYITDGSQVYECNEQSGLKRCGGQGDILAGLTGAFLSWGSQYHQNTWKHDNSIASDTFGLLAGYAACYLTRKCSKMAYDEHKRATMTENIIKQVGPAFNLNLDAEKNLLYSNI</sequence>
<dbReference type="GO" id="GO:0046496">
    <property type="term" value="P:nicotinamide nucleotide metabolic process"/>
    <property type="evidence" value="ECO:0007669"/>
    <property type="project" value="UniProtKB-UniRule"/>
</dbReference>
<dbReference type="EC" id="4.2.1.93" evidence="8"/>
<reference evidence="10 11" key="1">
    <citation type="journal article" date="2015" name="Genome Biol. Evol.">
        <title>Phylogenomic analyses indicate that early fungi evolved digesting cell walls of algal ancestors of land plants.</title>
        <authorList>
            <person name="Chang Y."/>
            <person name="Wang S."/>
            <person name="Sekimoto S."/>
            <person name="Aerts A.L."/>
            <person name="Choi C."/>
            <person name="Clum A."/>
            <person name="LaButti K.M."/>
            <person name="Lindquist E.A."/>
            <person name="Yee Ngan C."/>
            <person name="Ohm R.A."/>
            <person name="Salamov A.A."/>
            <person name="Grigoriev I.V."/>
            <person name="Spatafora J.W."/>
            <person name="Berbee M.L."/>
        </authorList>
    </citation>
    <scope>NUCLEOTIDE SEQUENCE [LARGE SCALE GENOMIC DNA]</scope>
    <source>
        <strain evidence="10 11">NRRL 28638</strain>
    </source>
</reference>
<evidence type="ECO:0000313" key="11">
    <source>
        <dbReference type="Proteomes" id="UP000070444"/>
    </source>
</evidence>
<keyword evidence="5 8" id="KW-0520">NAD</keyword>
<evidence type="ECO:0000256" key="8">
    <source>
        <dbReference type="HAMAP-Rule" id="MF_03157"/>
    </source>
</evidence>
<dbReference type="GO" id="GO:0005524">
    <property type="term" value="F:ATP binding"/>
    <property type="evidence" value="ECO:0007669"/>
    <property type="project" value="UniProtKB-KW"/>
</dbReference>
<evidence type="ECO:0000256" key="2">
    <source>
        <dbReference type="ARBA" id="ARBA00022741"/>
    </source>
</evidence>
<dbReference type="InterPro" id="IPR000631">
    <property type="entry name" value="CARKD"/>
</dbReference>
<dbReference type="HAMAP" id="MF_01965">
    <property type="entry name" value="NADHX_dehydratase"/>
    <property type="match status" value="1"/>
</dbReference>
<evidence type="ECO:0000256" key="6">
    <source>
        <dbReference type="ARBA" id="ARBA00023239"/>
    </source>
</evidence>